<evidence type="ECO:0000313" key="2">
    <source>
        <dbReference type="EMBL" id="KAK1638577.1"/>
    </source>
</evidence>
<name>A0AAI9ZUR8_9PEZI</name>
<keyword evidence="3" id="KW-1185">Reference proteome</keyword>
<dbReference type="RefSeq" id="XP_060447184.1">
    <property type="nucleotide sequence ID" value="XM_060587803.1"/>
</dbReference>
<evidence type="ECO:0000256" key="1">
    <source>
        <dbReference type="SAM" id="SignalP"/>
    </source>
</evidence>
<dbReference type="AlphaFoldDB" id="A0AAI9ZUR8"/>
<proteinExistence type="predicted"/>
<sequence>MQFTTLFALAAALASPAIAASCRPYNNPGMMEGNRCTAKESCPWGQRFGEIKGYNFGDWGKPCSVDFTCCTR</sequence>
<feature type="signal peptide" evidence="1">
    <location>
        <begin position="1"/>
        <end position="19"/>
    </location>
</feature>
<dbReference type="GeneID" id="85472665"/>
<protein>
    <submittedName>
        <fullName evidence="2">Uncharacterized protein</fullName>
    </submittedName>
</protein>
<dbReference type="Proteomes" id="UP001243989">
    <property type="component" value="Unassembled WGS sequence"/>
</dbReference>
<keyword evidence="1" id="KW-0732">Signal</keyword>
<accession>A0AAI9ZUR8</accession>
<evidence type="ECO:0000313" key="3">
    <source>
        <dbReference type="Proteomes" id="UP001243989"/>
    </source>
</evidence>
<reference evidence="2" key="1">
    <citation type="submission" date="2021-06" db="EMBL/GenBank/DDBJ databases">
        <title>Comparative genomics, transcriptomics and evolutionary studies reveal genomic signatures of adaptation to plant cell wall in hemibiotrophic fungi.</title>
        <authorList>
            <consortium name="DOE Joint Genome Institute"/>
            <person name="Baroncelli R."/>
            <person name="Diaz J.F."/>
            <person name="Benocci T."/>
            <person name="Peng M."/>
            <person name="Battaglia E."/>
            <person name="Haridas S."/>
            <person name="Andreopoulos W."/>
            <person name="Labutti K."/>
            <person name="Pangilinan J."/>
            <person name="Floch G.L."/>
            <person name="Makela M.R."/>
            <person name="Henrissat B."/>
            <person name="Grigoriev I.V."/>
            <person name="Crouch J.A."/>
            <person name="De Vries R.P."/>
            <person name="Sukno S.A."/>
            <person name="Thon M.R."/>
        </authorList>
    </citation>
    <scope>NUCLEOTIDE SEQUENCE</scope>
    <source>
        <strain evidence="2">CBS 102054</strain>
    </source>
</reference>
<feature type="chain" id="PRO_5042618230" evidence="1">
    <location>
        <begin position="20"/>
        <end position="72"/>
    </location>
</feature>
<gene>
    <name evidence="2" type="ORF">BDP81DRAFT_393156</name>
</gene>
<organism evidence="2 3">
    <name type="scientific">Colletotrichum phormii</name>
    <dbReference type="NCBI Taxonomy" id="359342"/>
    <lineage>
        <taxon>Eukaryota</taxon>
        <taxon>Fungi</taxon>
        <taxon>Dikarya</taxon>
        <taxon>Ascomycota</taxon>
        <taxon>Pezizomycotina</taxon>
        <taxon>Sordariomycetes</taxon>
        <taxon>Hypocreomycetidae</taxon>
        <taxon>Glomerellales</taxon>
        <taxon>Glomerellaceae</taxon>
        <taxon>Colletotrichum</taxon>
        <taxon>Colletotrichum acutatum species complex</taxon>
    </lineage>
</organism>
<comment type="caution">
    <text evidence="2">The sequence shown here is derived from an EMBL/GenBank/DDBJ whole genome shotgun (WGS) entry which is preliminary data.</text>
</comment>
<dbReference type="EMBL" id="JAHMHQ010000007">
    <property type="protein sequence ID" value="KAK1638577.1"/>
    <property type="molecule type" value="Genomic_DNA"/>
</dbReference>